<evidence type="ECO:0000256" key="1">
    <source>
        <dbReference type="ARBA" id="ARBA00022598"/>
    </source>
</evidence>
<dbReference type="HAMAP" id="MF_01867">
    <property type="entry name" value="BshC"/>
    <property type="match status" value="1"/>
</dbReference>
<feature type="domain" description="Bacillithiol biosynthesis BshC N-terminal Rossmann-like" evidence="3">
    <location>
        <begin position="12"/>
        <end position="369"/>
    </location>
</feature>
<dbReference type="RefSeq" id="WP_185126131.1">
    <property type="nucleotide sequence ID" value="NZ_CAJEWD010000008.1"/>
</dbReference>
<organism evidence="5 6">
    <name type="scientific">Jeotgalicoccus meleagridis</name>
    <dbReference type="NCBI Taxonomy" id="2759181"/>
    <lineage>
        <taxon>Bacteria</taxon>
        <taxon>Bacillati</taxon>
        <taxon>Bacillota</taxon>
        <taxon>Bacilli</taxon>
        <taxon>Bacillales</taxon>
        <taxon>Staphylococcaceae</taxon>
        <taxon>Jeotgalicoccus</taxon>
    </lineage>
</organism>
<feature type="domain" description="Bacillithiol biosynthesis BshC C-terminal coiled-coil" evidence="4">
    <location>
        <begin position="375"/>
        <end position="501"/>
    </location>
</feature>
<name>A0A6V7RNX5_9STAP</name>
<proteinExistence type="inferred from homology"/>
<dbReference type="NCBIfam" id="TIGR03998">
    <property type="entry name" value="thiol_BshC"/>
    <property type="match status" value="1"/>
</dbReference>
<dbReference type="Pfam" id="PF10079">
    <property type="entry name" value="Rossmann-like_BshC"/>
    <property type="match status" value="1"/>
</dbReference>
<evidence type="ECO:0000313" key="5">
    <source>
        <dbReference type="EMBL" id="CAD2079347.1"/>
    </source>
</evidence>
<comment type="caution">
    <text evidence="5">The sequence shown here is derived from an EMBL/GenBank/DDBJ whole genome shotgun (WGS) entry which is preliminary data.</text>
</comment>
<evidence type="ECO:0000313" key="6">
    <source>
        <dbReference type="Proteomes" id="UP000589351"/>
    </source>
</evidence>
<evidence type="ECO:0000259" key="4">
    <source>
        <dbReference type="Pfam" id="PF24850"/>
    </source>
</evidence>
<dbReference type="EC" id="6.-.-.-" evidence="2"/>
<keyword evidence="1 2" id="KW-0436">Ligase</keyword>
<comment type="similarity">
    <text evidence="2">Belongs to the BshC family.</text>
</comment>
<dbReference type="InterPro" id="IPR011199">
    <property type="entry name" value="Bacillithiol_biosynth_BshC"/>
</dbReference>
<evidence type="ECO:0000256" key="2">
    <source>
        <dbReference type="HAMAP-Rule" id="MF_01867"/>
    </source>
</evidence>
<accession>A0A6V7RNX5</accession>
<comment type="function">
    <text evidence="2">Involved in bacillithiol (BSH) biosynthesis. May catalyze the last step of the pathway, the addition of cysteine to glucosamine malate (GlcN-Mal) to generate BSH.</text>
</comment>
<keyword evidence="6" id="KW-1185">Reference proteome</keyword>
<dbReference type="AlphaFoldDB" id="A0A6V7RNX5"/>
<dbReference type="GO" id="GO:0016874">
    <property type="term" value="F:ligase activity"/>
    <property type="evidence" value="ECO:0007669"/>
    <property type="project" value="UniProtKB-UniRule"/>
</dbReference>
<sequence length="521" mass="61045">MQFETIDYAKQVDQTKDFKQFYGNLSYDQDSLDQVFERPSHPHTKELAEIMKNDMAKYGLSDRQEENLTKLSNGQKVVIAGQQAGLFMSPSYIIHKIISILVVTKEIKEKYKKSVVPVFWVAGEDHDFDEINHTYVYDSYYRRRVKISYKPNLTVPMSIGFYQYDKEAMKDTLSKIISYIGDSEEIKSLESKVVEEIEQHSTWTELFHALVHSTFKEDGLLIFNSHLKEVRELEAPIFIDMFKNHKALDQAFKEGQKNYLETSGNQAVIDTETNVHLFTNASTNRELLQESDGLYHLDGRSYTREEILDWINNHPEEFSTNVVTRPLMQESLFNTVVFLGGGAEVKYWAEIHKTFEVLGLHMPIVLKRMEFVHQDRRLTKLLDKYDLKLTTSLNDELSQLRDDLINTHTNENVLNKVDKIKADLLASFDSLYTETDDYFNDDIIDGNIHQHILQLDYLKNRYTVEVKRALRHELHNLEEISEKLLPNGVLQERLYHPWQFSLDNWDYSPLSYTDKLIIIKK</sequence>
<reference evidence="5 6" key="1">
    <citation type="submission" date="2020-07" db="EMBL/GenBank/DDBJ databases">
        <authorList>
            <person name="Criscuolo A."/>
        </authorList>
    </citation>
    <scope>NUCLEOTIDE SEQUENCE [LARGE SCALE GENOMIC DNA]</scope>
    <source>
        <strain evidence="5">CIP111649</strain>
    </source>
</reference>
<dbReference type="InterPro" id="IPR055398">
    <property type="entry name" value="Rossmann-like_BshC"/>
</dbReference>
<evidence type="ECO:0000259" key="3">
    <source>
        <dbReference type="Pfam" id="PF10079"/>
    </source>
</evidence>
<gene>
    <name evidence="2 5" type="primary">bshC</name>
    <name evidence="5" type="ORF">JEODO184_01661</name>
</gene>
<dbReference type="InterPro" id="IPR055399">
    <property type="entry name" value="CC_BshC"/>
</dbReference>
<dbReference type="Proteomes" id="UP000589351">
    <property type="component" value="Unassembled WGS sequence"/>
</dbReference>
<dbReference type="EMBL" id="CAJEWD010000008">
    <property type="protein sequence ID" value="CAD2079347.1"/>
    <property type="molecule type" value="Genomic_DNA"/>
</dbReference>
<dbReference type="Pfam" id="PF24850">
    <property type="entry name" value="CC_BshC"/>
    <property type="match status" value="1"/>
</dbReference>
<dbReference type="PIRSF" id="PIRSF012535">
    <property type="entry name" value="UCP012535"/>
    <property type="match status" value="1"/>
</dbReference>
<protein>
    <recommendedName>
        <fullName evidence="2">Putative cysteine ligase BshC</fullName>
        <ecNumber evidence="2">6.-.-.-</ecNumber>
    </recommendedName>
</protein>